<dbReference type="EMBL" id="JAPQKL010000003">
    <property type="protein sequence ID" value="KAJ5138444.1"/>
    <property type="molecule type" value="Genomic_DNA"/>
</dbReference>
<accession>A0A9W9H4F0</accession>
<evidence type="ECO:0000256" key="1">
    <source>
        <dbReference type="SAM" id="Phobius"/>
    </source>
</evidence>
<evidence type="ECO:0000256" key="2">
    <source>
        <dbReference type="SAM" id="SignalP"/>
    </source>
</evidence>
<dbReference type="RefSeq" id="XP_056523093.1">
    <property type="nucleotide sequence ID" value="XM_056664036.1"/>
</dbReference>
<keyword evidence="4" id="KW-1185">Reference proteome</keyword>
<protein>
    <recommendedName>
        <fullName evidence="5">GPI anchored protein</fullName>
    </recommendedName>
</protein>
<proteinExistence type="predicted"/>
<dbReference type="Proteomes" id="UP001149079">
    <property type="component" value="Unassembled WGS sequence"/>
</dbReference>
<reference evidence="3" key="1">
    <citation type="submission" date="2022-11" db="EMBL/GenBank/DDBJ databases">
        <authorList>
            <person name="Petersen C."/>
        </authorList>
    </citation>
    <scope>NUCLEOTIDE SEQUENCE</scope>
    <source>
        <strain evidence="3">IBT 22155</strain>
    </source>
</reference>
<dbReference type="GeneID" id="81403206"/>
<reference evidence="3" key="2">
    <citation type="journal article" date="2023" name="IMA Fungus">
        <title>Comparative genomic study of the Penicillium genus elucidates a diverse pangenome and 15 lateral gene transfer events.</title>
        <authorList>
            <person name="Petersen C."/>
            <person name="Sorensen T."/>
            <person name="Nielsen M.R."/>
            <person name="Sondergaard T.E."/>
            <person name="Sorensen J.L."/>
            <person name="Fitzpatrick D.A."/>
            <person name="Frisvad J.C."/>
            <person name="Nielsen K.L."/>
        </authorList>
    </citation>
    <scope>NUCLEOTIDE SEQUENCE</scope>
    <source>
        <strain evidence="3">IBT 22155</strain>
    </source>
</reference>
<comment type="caution">
    <text evidence="3">The sequence shown here is derived from an EMBL/GenBank/DDBJ whole genome shotgun (WGS) entry which is preliminary data.</text>
</comment>
<evidence type="ECO:0000313" key="4">
    <source>
        <dbReference type="Proteomes" id="UP001149079"/>
    </source>
</evidence>
<feature type="signal peptide" evidence="2">
    <location>
        <begin position="1"/>
        <end position="19"/>
    </location>
</feature>
<organism evidence="3 4">
    <name type="scientific">Penicillium bovifimosum</name>
    <dbReference type="NCBI Taxonomy" id="126998"/>
    <lineage>
        <taxon>Eukaryota</taxon>
        <taxon>Fungi</taxon>
        <taxon>Dikarya</taxon>
        <taxon>Ascomycota</taxon>
        <taxon>Pezizomycotina</taxon>
        <taxon>Eurotiomycetes</taxon>
        <taxon>Eurotiomycetidae</taxon>
        <taxon>Eurotiales</taxon>
        <taxon>Aspergillaceae</taxon>
        <taxon>Penicillium</taxon>
    </lineage>
</organism>
<keyword evidence="1" id="KW-0812">Transmembrane</keyword>
<dbReference type="OrthoDB" id="4777991at2759"/>
<dbReference type="AlphaFoldDB" id="A0A9W9H4F0"/>
<keyword evidence="2" id="KW-0732">Signal</keyword>
<sequence>MHLKSLTLLLLPLLHQTTAQLEDEPQEYLNSTHNNNQLSLSSLFPSDSLSPRAFACALGYEGCTKATTKCCPSTKDCCGEFACADSSEDCCSNGRICAAGFKCCEGTNGCAPVDGECCDGGFYCRAGKRCASTNGQKLCCAPSGCTERERGGEDEWGLGEQTGGYNATMSMEAPTTTTITRVVDDVLYAGTISWTYWSYYWTSFYPYTQRTVTSTETTTYTVFSVFAKNSAEAVSWILAESSKYNFQPPFTATYLSASTHPASLYTVTEAAAPTATSLSSSDTGLHNGVEPGEDNGVIPGTGAPGGAAGLRISGTGVLVAILIAAVGGLAFGL</sequence>
<feature type="chain" id="PRO_5040738816" description="GPI anchored protein" evidence="2">
    <location>
        <begin position="20"/>
        <end position="333"/>
    </location>
</feature>
<keyword evidence="1" id="KW-1133">Transmembrane helix</keyword>
<evidence type="ECO:0008006" key="5">
    <source>
        <dbReference type="Google" id="ProtNLM"/>
    </source>
</evidence>
<feature type="transmembrane region" description="Helical" evidence="1">
    <location>
        <begin position="312"/>
        <end position="332"/>
    </location>
</feature>
<evidence type="ECO:0000313" key="3">
    <source>
        <dbReference type="EMBL" id="KAJ5138444.1"/>
    </source>
</evidence>
<keyword evidence="1" id="KW-0472">Membrane</keyword>
<name>A0A9W9H4F0_9EURO</name>
<gene>
    <name evidence="3" type="ORF">N7515_003292</name>
</gene>